<gene>
    <name evidence="4" type="ORF">AD928_06775</name>
</gene>
<protein>
    <submittedName>
        <fullName evidence="4">Glycosyl transferase</fullName>
    </submittedName>
</protein>
<evidence type="ECO:0000313" key="5">
    <source>
        <dbReference type="Proteomes" id="UP000075473"/>
    </source>
</evidence>
<reference evidence="4 5" key="1">
    <citation type="submission" date="2015-06" db="EMBL/GenBank/DDBJ databases">
        <title>Improved classification and identification of acetic acid bacteria using matrix-assisted laser desorption/ionization time-of-flight mass spectrometry; Gluconobacter nephelii and Gluconobacter uchimurae are later heterotypic synonyms of Gluconobacter japonicus and Gluconobacter oxydans, respectively.</title>
        <authorList>
            <person name="Li L."/>
            <person name="Cleenwerck I."/>
            <person name="De Vuyst L."/>
            <person name="Vandamme P."/>
        </authorList>
    </citation>
    <scope>NUCLEOTIDE SEQUENCE [LARGE SCALE GENOMIC DNA]</scope>
    <source>
        <strain evidence="4 5">LMG 1625</strain>
    </source>
</reference>
<dbReference type="Pfam" id="PF13641">
    <property type="entry name" value="Glyco_tranf_2_3"/>
    <property type="match status" value="1"/>
</dbReference>
<evidence type="ECO:0000256" key="2">
    <source>
        <dbReference type="ARBA" id="ARBA00022676"/>
    </source>
</evidence>
<dbReference type="PANTHER" id="PTHR43179:SF12">
    <property type="entry name" value="GALACTOFURANOSYLTRANSFERASE GLFT2"/>
    <property type="match status" value="1"/>
</dbReference>
<dbReference type="PATRIC" id="fig|178900.5.peg.1275"/>
<comment type="similarity">
    <text evidence="1">Belongs to the glycosyltransferase 2 family.</text>
</comment>
<dbReference type="EMBL" id="LHZA01000140">
    <property type="protein sequence ID" value="KXU94690.1"/>
    <property type="molecule type" value="Genomic_DNA"/>
</dbReference>
<keyword evidence="3 4" id="KW-0808">Transferase</keyword>
<dbReference type="Gene3D" id="3.90.550.10">
    <property type="entry name" value="Spore Coat Polysaccharide Biosynthesis Protein SpsA, Chain A"/>
    <property type="match status" value="1"/>
</dbReference>
<dbReference type="InterPro" id="IPR029044">
    <property type="entry name" value="Nucleotide-diphossugar_trans"/>
</dbReference>
<accession>A0A149QBJ3</accession>
<evidence type="ECO:0000256" key="3">
    <source>
        <dbReference type="ARBA" id="ARBA00022679"/>
    </source>
</evidence>
<proteinExistence type="inferred from homology"/>
<comment type="caution">
    <text evidence="4">The sequence shown here is derived from an EMBL/GenBank/DDBJ whole genome shotgun (WGS) entry which is preliminary data.</text>
</comment>
<name>A0A149QBJ3_9PROT</name>
<dbReference type="SUPFAM" id="SSF53448">
    <property type="entry name" value="Nucleotide-diphospho-sugar transferases"/>
    <property type="match status" value="1"/>
</dbReference>
<evidence type="ECO:0000256" key="1">
    <source>
        <dbReference type="ARBA" id="ARBA00006739"/>
    </source>
</evidence>
<dbReference type="AlphaFoldDB" id="A0A149QBJ3"/>
<keyword evidence="2" id="KW-0328">Glycosyltransferase</keyword>
<dbReference type="Proteomes" id="UP000075473">
    <property type="component" value="Unassembled WGS sequence"/>
</dbReference>
<organism evidence="4 5">
    <name type="scientific">Acetobacter cerevisiae</name>
    <dbReference type="NCBI Taxonomy" id="178900"/>
    <lineage>
        <taxon>Bacteria</taxon>
        <taxon>Pseudomonadati</taxon>
        <taxon>Pseudomonadota</taxon>
        <taxon>Alphaproteobacteria</taxon>
        <taxon>Acetobacterales</taxon>
        <taxon>Acetobacteraceae</taxon>
        <taxon>Acetobacter</taxon>
    </lineage>
</organism>
<sequence>MLKKHYCNASPINCDGKSVTHSETLTEQAILNGTCAVVVTYGNRVAFVEQVLHAAFQAGVRHVVLVDNGTAPAVAENLKTSVAIWGAEQVTTVRLERNGGSAEGFAAGFAAAAQRAQTQHIWALDDDTVPHPDALKALARTWRLMGGKPSCCLASFRQDKRTYIKLVENNKPNAIQPNSFFGFSVQAPFQKKTVALWKKDGLECRAMEMGAYGGLWFHKDWVQRIGLPDVRFFLYFDDYDYTLRITRNGGALWMCSNSALRDLEQSWTQTPSCLHPWLQEQQGIIRPYFALRNRVFIEKNSIDCRLIYNLNMVLFLFIKVLCRTPRGVLYHLQHPVKMVRRWRLLVGAIRDGLSGNFENRILKDQ</sequence>
<evidence type="ECO:0000313" key="4">
    <source>
        <dbReference type="EMBL" id="KXU94690.1"/>
    </source>
</evidence>
<dbReference type="PANTHER" id="PTHR43179">
    <property type="entry name" value="RHAMNOSYLTRANSFERASE WBBL"/>
    <property type="match status" value="1"/>
</dbReference>
<dbReference type="GO" id="GO:0016757">
    <property type="term" value="F:glycosyltransferase activity"/>
    <property type="evidence" value="ECO:0007669"/>
    <property type="project" value="UniProtKB-KW"/>
</dbReference>